<dbReference type="GO" id="GO:0012507">
    <property type="term" value="C:ER to Golgi transport vesicle membrane"/>
    <property type="evidence" value="ECO:0007669"/>
    <property type="project" value="TreeGrafter"/>
</dbReference>
<keyword evidence="5 7" id="KW-1133">Transmembrane helix</keyword>
<evidence type="ECO:0000256" key="6">
    <source>
        <dbReference type="ARBA" id="ARBA00023136"/>
    </source>
</evidence>
<keyword evidence="2" id="KW-0813">Transport</keyword>
<dbReference type="PANTHER" id="PTHR21230:SF1">
    <property type="entry name" value="GOLGI SNAP RECEPTOR COMPLEX MEMBER 2"/>
    <property type="match status" value="1"/>
</dbReference>
<dbReference type="GO" id="GO:0005484">
    <property type="term" value="F:SNAP receptor activity"/>
    <property type="evidence" value="ECO:0007669"/>
    <property type="project" value="TreeGrafter"/>
</dbReference>
<reference evidence="9 10" key="1">
    <citation type="journal article" date="2018" name="Gigascience">
        <title>Genomes of trombidid mites reveal novel predicted allergens and laterally-transferred genes associated with secondary metabolism.</title>
        <authorList>
            <person name="Dong X."/>
            <person name="Chaisiri K."/>
            <person name="Xia D."/>
            <person name="Armstrong S.D."/>
            <person name="Fang Y."/>
            <person name="Donnelly M.J."/>
            <person name="Kadowaki T."/>
            <person name="McGarry J.W."/>
            <person name="Darby A.C."/>
            <person name="Makepeace B.L."/>
        </authorList>
    </citation>
    <scope>NUCLEOTIDE SEQUENCE [LARGE SCALE GENOMIC DNA]</scope>
    <source>
        <strain evidence="9">UoL-UT</strain>
    </source>
</reference>
<organism evidence="9 10">
    <name type="scientific">Leptotrombidium deliense</name>
    <dbReference type="NCBI Taxonomy" id="299467"/>
    <lineage>
        <taxon>Eukaryota</taxon>
        <taxon>Metazoa</taxon>
        <taxon>Ecdysozoa</taxon>
        <taxon>Arthropoda</taxon>
        <taxon>Chelicerata</taxon>
        <taxon>Arachnida</taxon>
        <taxon>Acari</taxon>
        <taxon>Acariformes</taxon>
        <taxon>Trombidiformes</taxon>
        <taxon>Prostigmata</taxon>
        <taxon>Anystina</taxon>
        <taxon>Parasitengona</taxon>
        <taxon>Trombiculoidea</taxon>
        <taxon>Trombiculidae</taxon>
        <taxon>Leptotrombidium</taxon>
    </lineage>
</organism>
<dbReference type="Pfam" id="PF02953">
    <property type="entry name" value="zf-Tim10_DDP"/>
    <property type="match status" value="1"/>
</dbReference>
<evidence type="ECO:0000313" key="10">
    <source>
        <dbReference type="Proteomes" id="UP000288716"/>
    </source>
</evidence>
<evidence type="ECO:0000256" key="5">
    <source>
        <dbReference type="ARBA" id="ARBA00022989"/>
    </source>
</evidence>
<dbReference type="VEuPathDB" id="VectorBase:LDEU003793"/>
<keyword evidence="6 7" id="KW-0472">Membrane</keyword>
<comment type="caution">
    <text evidence="9">The sequence shown here is derived from an EMBL/GenBank/DDBJ whole genome shotgun (WGS) entry which is preliminary data.</text>
</comment>
<evidence type="ECO:0000313" key="9">
    <source>
        <dbReference type="EMBL" id="RWS28249.1"/>
    </source>
</evidence>
<keyword evidence="10" id="KW-1185">Reference proteome</keyword>
<evidence type="ECO:0000256" key="4">
    <source>
        <dbReference type="ARBA" id="ARBA00022927"/>
    </source>
</evidence>
<dbReference type="GO" id="GO:0005789">
    <property type="term" value="C:endoplasmic reticulum membrane"/>
    <property type="evidence" value="ECO:0007669"/>
    <property type="project" value="TreeGrafter"/>
</dbReference>
<dbReference type="Proteomes" id="UP000288716">
    <property type="component" value="Unassembled WGS sequence"/>
</dbReference>
<dbReference type="Gene3D" id="1.20.5.110">
    <property type="match status" value="1"/>
</dbReference>
<proteinExistence type="predicted"/>
<evidence type="ECO:0000256" key="3">
    <source>
        <dbReference type="ARBA" id="ARBA00022692"/>
    </source>
</evidence>
<dbReference type="AlphaFoldDB" id="A0A443SL68"/>
<evidence type="ECO:0000259" key="8">
    <source>
        <dbReference type="Pfam" id="PF02953"/>
    </source>
</evidence>
<dbReference type="STRING" id="299467.A0A443SL68"/>
<dbReference type="Pfam" id="PF12352">
    <property type="entry name" value="V-SNARE_C"/>
    <property type="match status" value="1"/>
</dbReference>
<keyword evidence="4" id="KW-0653">Protein transport</keyword>
<dbReference type="GO" id="GO:0000149">
    <property type="term" value="F:SNARE binding"/>
    <property type="evidence" value="ECO:0007669"/>
    <property type="project" value="TreeGrafter"/>
</dbReference>
<dbReference type="SUPFAM" id="SSF58038">
    <property type="entry name" value="SNARE fusion complex"/>
    <property type="match status" value="1"/>
</dbReference>
<dbReference type="OrthoDB" id="158360at2759"/>
<dbReference type="Gene3D" id="1.10.287.810">
    <property type="entry name" value="Mitochondrial import inner membrane translocase subunit tim13 like domains"/>
    <property type="match status" value="1"/>
</dbReference>
<feature type="domain" description="Tim10-like" evidence="8">
    <location>
        <begin position="17"/>
        <end position="56"/>
    </location>
</feature>
<name>A0A443SL68_9ACAR</name>
<protein>
    <recommendedName>
        <fullName evidence="8">Tim10-like domain-containing protein</fullName>
    </recommendedName>
</protein>
<accession>A0A443SL68</accession>
<evidence type="ECO:0000256" key="1">
    <source>
        <dbReference type="ARBA" id="ARBA00004211"/>
    </source>
</evidence>
<dbReference type="GO" id="GO:0031201">
    <property type="term" value="C:SNARE complex"/>
    <property type="evidence" value="ECO:0007669"/>
    <property type="project" value="TreeGrafter"/>
</dbReference>
<dbReference type="InterPro" id="IPR004217">
    <property type="entry name" value="Tim10-like"/>
</dbReference>
<dbReference type="GO" id="GO:0015031">
    <property type="term" value="P:protein transport"/>
    <property type="evidence" value="ECO:0007669"/>
    <property type="project" value="UniProtKB-KW"/>
</dbReference>
<comment type="subcellular location">
    <subcellularLocation>
        <location evidence="1">Membrane</location>
        <topology evidence="1">Single-pass type IV membrane protein</topology>
    </subcellularLocation>
</comment>
<dbReference type="GO" id="GO:0031902">
    <property type="term" value="C:late endosome membrane"/>
    <property type="evidence" value="ECO:0007669"/>
    <property type="project" value="TreeGrafter"/>
</dbReference>
<keyword evidence="3 7" id="KW-0812">Transmembrane</keyword>
<dbReference type="GO" id="GO:0005794">
    <property type="term" value="C:Golgi apparatus"/>
    <property type="evidence" value="ECO:0007669"/>
    <property type="project" value="TreeGrafter"/>
</dbReference>
<dbReference type="InterPro" id="IPR035427">
    <property type="entry name" value="Tim10-like_dom_sf"/>
</dbReference>
<dbReference type="PANTHER" id="PTHR21230">
    <property type="entry name" value="VESICLE TRANSPORT V-SNARE PROTEIN VTI1-RELATED"/>
    <property type="match status" value="1"/>
</dbReference>
<evidence type="ECO:0000256" key="7">
    <source>
        <dbReference type="SAM" id="Phobius"/>
    </source>
</evidence>
<evidence type="ECO:0000256" key="2">
    <source>
        <dbReference type="ARBA" id="ARBA00022448"/>
    </source>
</evidence>
<dbReference type="EMBL" id="NCKV01001489">
    <property type="protein sequence ID" value="RWS28249.1"/>
    <property type="molecule type" value="Genomic_DNA"/>
</dbReference>
<feature type="transmembrane region" description="Helical" evidence="7">
    <location>
        <begin position="179"/>
        <end position="199"/>
    </location>
</feature>
<dbReference type="CDD" id="cd15863">
    <property type="entry name" value="SNARE_GS27"/>
    <property type="match status" value="1"/>
</dbReference>
<sequence length="200" mass="23102">MSGTNLSSTEKDALMHQVKEQIAIANAQELLEKMSEKCFLKCINKPGTSLDSSESNSFRFVLLRLLSSEMEKRRKAKEARLQEDRMRDELLSQTFSNSRDGHTSIAMDSYYAKENESLLNFHRNVDDMLAQGGNVLSNLRDQRNMLKGVHKRVVDIGNTLGLSNTVMRLIEKRTYFDRFILFGGMAVFVLFMFLCWYFFL</sequence>
<dbReference type="SUPFAM" id="SSF144122">
    <property type="entry name" value="Tim10-like"/>
    <property type="match status" value="1"/>
</dbReference>
<gene>
    <name evidence="9" type="ORF">B4U80_05001</name>
</gene>
<dbReference type="GO" id="GO:0006906">
    <property type="term" value="P:vesicle fusion"/>
    <property type="evidence" value="ECO:0007669"/>
    <property type="project" value="TreeGrafter"/>
</dbReference>